<dbReference type="Gene3D" id="2.60.40.1120">
    <property type="entry name" value="Carboxypeptidase-like, regulatory domain"/>
    <property type="match status" value="1"/>
</dbReference>
<dbReference type="InterPro" id="IPR037066">
    <property type="entry name" value="Plug_dom_sf"/>
</dbReference>
<reference evidence="6 7" key="1">
    <citation type="submission" date="2014-10" db="EMBL/GenBank/DDBJ databases">
        <title>Pedobacter Kyungheensis.</title>
        <authorList>
            <person name="Anderson B.M."/>
            <person name="Newman J.D."/>
        </authorList>
    </citation>
    <scope>NUCLEOTIDE SEQUENCE [LARGE SCALE GENOMIC DNA]</scope>
    <source>
        <strain evidence="6 7">KACC 16221</strain>
    </source>
</reference>
<dbReference type="Pfam" id="PF13620">
    <property type="entry name" value="CarboxypepD_reg"/>
    <property type="match status" value="1"/>
</dbReference>
<evidence type="ECO:0000313" key="7">
    <source>
        <dbReference type="Proteomes" id="UP000031246"/>
    </source>
</evidence>
<feature type="domain" description="Outer membrane protein beta-barrel" evidence="5">
    <location>
        <begin position="373"/>
        <end position="762"/>
    </location>
</feature>
<dbReference type="OrthoDB" id="606851at2"/>
<protein>
    <recommendedName>
        <fullName evidence="5">Outer membrane protein beta-barrel domain-containing protein</fullName>
    </recommendedName>
</protein>
<organism evidence="6 7">
    <name type="scientific">Pedobacter kyungheensis</name>
    <dbReference type="NCBI Taxonomy" id="1069985"/>
    <lineage>
        <taxon>Bacteria</taxon>
        <taxon>Pseudomonadati</taxon>
        <taxon>Bacteroidota</taxon>
        <taxon>Sphingobacteriia</taxon>
        <taxon>Sphingobacteriales</taxon>
        <taxon>Sphingobacteriaceae</taxon>
        <taxon>Pedobacter</taxon>
    </lineage>
</organism>
<evidence type="ECO:0000256" key="3">
    <source>
        <dbReference type="ARBA" id="ARBA00023237"/>
    </source>
</evidence>
<dbReference type="InterPro" id="IPR041700">
    <property type="entry name" value="OMP_b-brl_3"/>
</dbReference>
<dbReference type="SUPFAM" id="SSF56935">
    <property type="entry name" value="Porins"/>
    <property type="match status" value="1"/>
</dbReference>
<dbReference type="RefSeq" id="WP_039477448.1">
    <property type="nucleotide sequence ID" value="NZ_JSYN01000017.1"/>
</dbReference>
<evidence type="ECO:0000313" key="6">
    <source>
        <dbReference type="EMBL" id="KIA92965.1"/>
    </source>
</evidence>
<evidence type="ECO:0000256" key="2">
    <source>
        <dbReference type="ARBA" id="ARBA00023136"/>
    </source>
</evidence>
<dbReference type="SUPFAM" id="SSF49464">
    <property type="entry name" value="Carboxypeptidase regulatory domain-like"/>
    <property type="match status" value="1"/>
</dbReference>
<gene>
    <name evidence="6" type="ORF">OC25_14780</name>
</gene>
<keyword evidence="3" id="KW-0998">Cell outer membrane</keyword>
<sequence length="786" mass="88518">MKLLYTILFLLPFASFSQTKSIKIQLTDSISRQPISNASAELKSKVTNKHTNAITNSKGNALLNPTVNGKYELSITAVGYKKAKKSFEITDFPKDTLVINIALTETSTSLSDVNISTQKKIIKREIDRLIYKVSEDPDSKSLSLFEVLRKVPLISIDGEKNIRIKGSANFKVFIDNKPSALFVRNIADALRNIPASSILRIEVITSPPVKYDAEGLGGIINIVMIKKESDLYTAKFGVRYVTPDGPSGNAAFSYAKEKFGFSVNGGVSQIKSPETESILTRLSKANNNSFIQNSLNRSNNNFQYGQFSSSYQFDSLKLLTVSASINGNNGKNYTRQASRLSNNNALLESYDLNYNDINSSLSFDVNTNYEIKFRKNSERFITFSYSYAQGNDKLDNNSDQFSNNQLLNSTQFNGAGRKENTFQVDLSYSIKKVQIEVGVKSILRTNFSDYWSRTSTNYIDNNFAYDQNVYSFYNSYLITTKSTDIKAGFRLERTTSNIDGFANNSSLKPYFSFIPALSVQQKLSEANSITASYTKRLERPGIWELNPFINNIDPRNISFGNPFLTSSMTNNFELYYNYSGKVSLDMGADYSFSKGNIEIVNLFDPITNVFQSTYQNGSRKRNLGANISLSFKPSKSISTNLNASATNNKIEGQLNNNYYSNSGTTYNIYSSISKRFDKNFRVNINGSYNNGIILLQGKTSQIFTYSASITKSLLKNNLNITASTTNPFRKYRYLDNERFTVDSYQTMRLQNYARQFSLGINYKFGKQKEMVKESSKTITNDDLKSH</sequence>
<dbReference type="GO" id="GO:0009279">
    <property type="term" value="C:cell outer membrane"/>
    <property type="evidence" value="ECO:0007669"/>
    <property type="project" value="UniProtKB-SubCell"/>
</dbReference>
<proteinExistence type="predicted"/>
<comment type="caution">
    <text evidence="6">The sequence shown here is derived from an EMBL/GenBank/DDBJ whole genome shotgun (WGS) entry which is preliminary data.</text>
</comment>
<dbReference type="InterPro" id="IPR008969">
    <property type="entry name" value="CarboxyPept-like_regulatory"/>
</dbReference>
<feature type="chain" id="PRO_5002130876" description="Outer membrane protein beta-barrel domain-containing protein" evidence="4">
    <location>
        <begin position="18"/>
        <end position="786"/>
    </location>
</feature>
<name>A0A0C1DG99_9SPHI</name>
<evidence type="ECO:0000256" key="4">
    <source>
        <dbReference type="SAM" id="SignalP"/>
    </source>
</evidence>
<evidence type="ECO:0000259" key="5">
    <source>
        <dbReference type="Pfam" id="PF14905"/>
    </source>
</evidence>
<evidence type="ECO:0000256" key="1">
    <source>
        <dbReference type="ARBA" id="ARBA00004442"/>
    </source>
</evidence>
<keyword evidence="4" id="KW-0732">Signal</keyword>
<dbReference type="Gene3D" id="2.40.170.20">
    <property type="entry name" value="TonB-dependent receptor, beta-barrel domain"/>
    <property type="match status" value="1"/>
</dbReference>
<dbReference type="Gene3D" id="2.170.130.10">
    <property type="entry name" value="TonB-dependent receptor, plug domain"/>
    <property type="match status" value="1"/>
</dbReference>
<dbReference type="Proteomes" id="UP000031246">
    <property type="component" value="Unassembled WGS sequence"/>
</dbReference>
<accession>A0A0C1DG99</accession>
<dbReference type="EMBL" id="JSYN01000017">
    <property type="protein sequence ID" value="KIA92965.1"/>
    <property type="molecule type" value="Genomic_DNA"/>
</dbReference>
<dbReference type="InterPro" id="IPR036942">
    <property type="entry name" value="Beta-barrel_TonB_sf"/>
</dbReference>
<dbReference type="Pfam" id="PF14905">
    <property type="entry name" value="OMP_b-brl_3"/>
    <property type="match status" value="1"/>
</dbReference>
<keyword evidence="2" id="KW-0472">Membrane</keyword>
<feature type="signal peptide" evidence="4">
    <location>
        <begin position="1"/>
        <end position="17"/>
    </location>
</feature>
<dbReference type="AlphaFoldDB" id="A0A0C1DG99"/>
<comment type="subcellular location">
    <subcellularLocation>
        <location evidence="1">Cell outer membrane</location>
    </subcellularLocation>
</comment>
<keyword evidence="7" id="KW-1185">Reference proteome</keyword>